<evidence type="ECO:0000256" key="8">
    <source>
        <dbReference type="ARBA" id="ARBA00023159"/>
    </source>
</evidence>
<feature type="region of interest" description="Disordered" evidence="11">
    <location>
        <begin position="302"/>
        <end position="321"/>
    </location>
</feature>
<feature type="domain" description="NAC" evidence="12">
    <location>
        <begin position="365"/>
        <end position="526"/>
    </location>
</feature>
<dbReference type="SUPFAM" id="SSF101941">
    <property type="entry name" value="NAC domain"/>
    <property type="match status" value="2"/>
</dbReference>
<reference evidence="13" key="1">
    <citation type="submission" date="2020-06" db="EMBL/GenBank/DDBJ databases">
        <authorList>
            <person name="Li T."/>
            <person name="Hu X."/>
            <person name="Zhang T."/>
            <person name="Song X."/>
            <person name="Zhang H."/>
            <person name="Dai N."/>
            <person name="Sheng W."/>
            <person name="Hou X."/>
            <person name="Wei L."/>
        </authorList>
    </citation>
    <scope>NUCLEOTIDE SEQUENCE</scope>
    <source>
        <strain evidence="13">G01</strain>
        <tissue evidence="13">Leaf</tissue>
    </source>
</reference>
<reference evidence="13" key="2">
    <citation type="journal article" date="2024" name="Plant">
        <title>Genomic evolution and insights into agronomic trait innovations of Sesamum species.</title>
        <authorList>
            <person name="Miao H."/>
            <person name="Wang L."/>
            <person name="Qu L."/>
            <person name="Liu H."/>
            <person name="Sun Y."/>
            <person name="Le M."/>
            <person name="Wang Q."/>
            <person name="Wei S."/>
            <person name="Zheng Y."/>
            <person name="Lin W."/>
            <person name="Duan Y."/>
            <person name="Cao H."/>
            <person name="Xiong S."/>
            <person name="Wang X."/>
            <person name="Wei L."/>
            <person name="Li C."/>
            <person name="Ma Q."/>
            <person name="Ju M."/>
            <person name="Zhao R."/>
            <person name="Li G."/>
            <person name="Mu C."/>
            <person name="Tian Q."/>
            <person name="Mei H."/>
            <person name="Zhang T."/>
            <person name="Gao T."/>
            <person name="Zhang H."/>
        </authorList>
    </citation>
    <scope>NUCLEOTIDE SEQUENCE</scope>
    <source>
        <strain evidence="13">G01</strain>
    </source>
</reference>
<accession>A0AAW2IS86</accession>
<keyword evidence="4" id="KW-1133">Transmembrane helix</keyword>
<name>A0AAW2IS86_9LAMI</name>
<dbReference type="GO" id="GO:0016020">
    <property type="term" value="C:membrane"/>
    <property type="evidence" value="ECO:0007669"/>
    <property type="project" value="UniProtKB-SubCell"/>
</dbReference>
<dbReference type="PROSITE" id="PS51005">
    <property type="entry name" value="NAC"/>
    <property type="match status" value="2"/>
</dbReference>
<dbReference type="FunFam" id="2.170.150.80:FF:000006">
    <property type="entry name" value="NAC domain-containing protein 100-like"/>
    <property type="match status" value="1"/>
</dbReference>
<keyword evidence="6" id="KW-0238">DNA-binding</keyword>
<dbReference type="PANTHER" id="PTHR31744:SF216">
    <property type="entry name" value="NAC TRANSCRIPTION FACTOR"/>
    <property type="match status" value="1"/>
</dbReference>
<evidence type="ECO:0000256" key="11">
    <source>
        <dbReference type="SAM" id="MobiDB-lite"/>
    </source>
</evidence>
<comment type="caution">
    <text evidence="13">The sequence shown here is derived from an EMBL/GenBank/DDBJ whole genome shotgun (WGS) entry which is preliminary data.</text>
</comment>
<dbReference type="PANTHER" id="PTHR31744">
    <property type="entry name" value="PROTEIN CUP-SHAPED COTYLEDON 2-RELATED"/>
    <property type="match status" value="1"/>
</dbReference>
<evidence type="ECO:0000256" key="2">
    <source>
        <dbReference type="ARBA" id="ARBA00004167"/>
    </source>
</evidence>
<evidence type="ECO:0000256" key="9">
    <source>
        <dbReference type="ARBA" id="ARBA00023163"/>
    </source>
</evidence>
<dbReference type="GO" id="GO:0000976">
    <property type="term" value="F:transcription cis-regulatory region binding"/>
    <property type="evidence" value="ECO:0007669"/>
    <property type="project" value="UniProtKB-ARBA"/>
</dbReference>
<comment type="subcellular location">
    <subcellularLocation>
        <location evidence="2">Membrane</location>
        <topology evidence="2">Single-pass membrane protein</topology>
    </subcellularLocation>
    <subcellularLocation>
        <location evidence="1">Nucleus</location>
    </subcellularLocation>
</comment>
<dbReference type="GO" id="GO:0005634">
    <property type="term" value="C:nucleus"/>
    <property type="evidence" value="ECO:0007669"/>
    <property type="project" value="UniProtKB-SubCell"/>
</dbReference>
<proteinExistence type="predicted"/>
<evidence type="ECO:0000256" key="4">
    <source>
        <dbReference type="ARBA" id="ARBA00022989"/>
    </source>
</evidence>
<organism evidence="13">
    <name type="scientific">Sesamum angustifolium</name>
    <dbReference type="NCBI Taxonomy" id="2727405"/>
    <lineage>
        <taxon>Eukaryota</taxon>
        <taxon>Viridiplantae</taxon>
        <taxon>Streptophyta</taxon>
        <taxon>Embryophyta</taxon>
        <taxon>Tracheophyta</taxon>
        <taxon>Spermatophyta</taxon>
        <taxon>Magnoliopsida</taxon>
        <taxon>eudicotyledons</taxon>
        <taxon>Gunneridae</taxon>
        <taxon>Pentapetalae</taxon>
        <taxon>asterids</taxon>
        <taxon>lamiids</taxon>
        <taxon>Lamiales</taxon>
        <taxon>Pedaliaceae</taxon>
        <taxon>Sesamum</taxon>
    </lineage>
</organism>
<feature type="domain" description="NAC" evidence="12">
    <location>
        <begin position="14"/>
        <end position="164"/>
    </location>
</feature>
<keyword evidence="9" id="KW-0804">Transcription</keyword>
<evidence type="ECO:0000256" key="6">
    <source>
        <dbReference type="ARBA" id="ARBA00023125"/>
    </source>
</evidence>
<keyword evidence="8" id="KW-0010">Activator</keyword>
<keyword evidence="5" id="KW-0805">Transcription regulation</keyword>
<dbReference type="Pfam" id="PF02365">
    <property type="entry name" value="NAM"/>
    <property type="match status" value="2"/>
</dbReference>
<sequence length="975" mass="109827">MKVNSGCLGDGKIFPPGFRFHPTDEELVLYYLKRKICRRRHRLDVIGETDVYKWDPEDLPGMSKLKTGDRQWFFFSPRDRKYPNGARSNRATGHGYWKATGKDRVISCGSRPVGIKKTLVFYRGRAPSGKRTDWVMHEYTMVEEELKRCQTDVEYYALYKVYKKSGPGPKNGEQYGAPFREEDWADDEIEAQCLIEQENSVKQASETSPINNTETVNCQHMSSLDDLEEILNKIADEPILVQPIVVDYGHVLDHFTGEEETQSVDHTSRDVSLCMLQPCKQLQNVPEDFLEDFLEMNDLIGQEPTAQNPNEPGSNLENPQFDDFDGLNGFDLFQDSSLFLSEVVAGESWEMSQSYMHSFDNGVMNPDSSLYSNNLENTREHYQLQQQFNIANGISCQLRTEEESCSVIAAEANQDRVPSSTSGMSKLKTGDRQWFFFSPRDRKYPNGARSNRATRHGYWKATGRDRVISCGSRPVGIKKTLVFYRGRAPSGERTDWVMHEYTMDEEELKRCQTAKEYYALYKVYKKSGAGPKNGEQYGAPFREEDWADDELEVERISEQENLVKQVTEIAPTNNTKTVNCQPLSLVDDLEEIMSQILDGPIPVQPPVDNGYALDPLSGEEETHSTLVDHPSRGMSLPVGQPFSEQPSLPISFDLTKSGTTQLQLCEAPEVSSAPIIHVQDPLDTEEDFLEDFLEMDDLVGPDPTTQNPDKPSYDLDRLQFDGFDALNEFDLYQDASSFLCEAGPVDSGQISQPYMNNFDNGVINPVSSLYLNHLEDALLQQQFNHSDGINYQLWADDQSCSAITATEANQGFITSSSSGGLHQNPNPNHGFVNDPAGANQNGSAKQDDGTDSWFSSALWSFVESIPTTPASASESALVNRAFERMSSFSRIRINARNMNVAAVIQLGLVSSFCNDDSWYCDPRIEFSMFAHEDLFIEKPVLLSWQQHEKLVFQPGLQAVLITAAVNPVGAEKNTR</sequence>
<dbReference type="InterPro" id="IPR036093">
    <property type="entry name" value="NAC_dom_sf"/>
</dbReference>
<gene>
    <name evidence="13" type="ORF">Sangu_2814700</name>
</gene>
<evidence type="ECO:0000256" key="3">
    <source>
        <dbReference type="ARBA" id="ARBA00022692"/>
    </source>
</evidence>
<protein>
    <submittedName>
        <fullName evidence="13">NAC domain-containing protein 17</fullName>
    </submittedName>
</protein>
<dbReference type="GO" id="GO:0006355">
    <property type="term" value="P:regulation of DNA-templated transcription"/>
    <property type="evidence" value="ECO:0007669"/>
    <property type="project" value="InterPro"/>
</dbReference>
<keyword evidence="7" id="KW-0472">Membrane</keyword>
<feature type="region of interest" description="Disordered" evidence="11">
    <location>
        <begin position="814"/>
        <end position="850"/>
    </location>
</feature>
<keyword evidence="3" id="KW-0812">Transmembrane</keyword>
<dbReference type="EMBL" id="JACGWK010001636">
    <property type="protein sequence ID" value="KAL0284711.1"/>
    <property type="molecule type" value="Genomic_DNA"/>
</dbReference>
<dbReference type="AlphaFoldDB" id="A0AAW2IS86"/>
<evidence type="ECO:0000313" key="13">
    <source>
        <dbReference type="EMBL" id="KAL0284711.1"/>
    </source>
</evidence>
<evidence type="ECO:0000256" key="7">
    <source>
        <dbReference type="ARBA" id="ARBA00023136"/>
    </source>
</evidence>
<evidence type="ECO:0000259" key="12">
    <source>
        <dbReference type="PROSITE" id="PS51005"/>
    </source>
</evidence>
<feature type="compositionally biased region" description="Polar residues" evidence="11">
    <location>
        <begin position="304"/>
        <end position="318"/>
    </location>
</feature>
<evidence type="ECO:0000256" key="5">
    <source>
        <dbReference type="ARBA" id="ARBA00023015"/>
    </source>
</evidence>
<evidence type="ECO:0000256" key="10">
    <source>
        <dbReference type="ARBA" id="ARBA00023242"/>
    </source>
</evidence>
<dbReference type="Gene3D" id="2.170.150.80">
    <property type="entry name" value="NAC domain"/>
    <property type="match status" value="2"/>
</dbReference>
<evidence type="ECO:0000256" key="1">
    <source>
        <dbReference type="ARBA" id="ARBA00004123"/>
    </source>
</evidence>
<keyword evidence="10" id="KW-0539">Nucleus</keyword>
<dbReference type="InterPro" id="IPR003441">
    <property type="entry name" value="NAC-dom"/>
</dbReference>
<feature type="compositionally biased region" description="Polar residues" evidence="11">
    <location>
        <begin position="814"/>
        <end position="827"/>
    </location>
</feature>